<feature type="domain" description="LysM" evidence="2">
    <location>
        <begin position="420"/>
        <end position="469"/>
    </location>
</feature>
<feature type="compositionally biased region" description="Polar residues" evidence="1">
    <location>
        <begin position="85"/>
        <end position="96"/>
    </location>
</feature>
<keyword evidence="4" id="KW-1185">Reference proteome</keyword>
<name>A0ABV7KGH0_9HYPH</name>
<dbReference type="SUPFAM" id="SSF54106">
    <property type="entry name" value="LysM domain"/>
    <property type="match status" value="1"/>
</dbReference>
<feature type="region of interest" description="Disordered" evidence="1">
    <location>
        <begin position="221"/>
        <end position="279"/>
    </location>
</feature>
<dbReference type="Pfam" id="PF01476">
    <property type="entry name" value="LysM"/>
    <property type="match status" value="1"/>
</dbReference>
<evidence type="ECO:0000256" key="1">
    <source>
        <dbReference type="SAM" id="MobiDB-lite"/>
    </source>
</evidence>
<dbReference type="InterPro" id="IPR018392">
    <property type="entry name" value="LysM"/>
</dbReference>
<dbReference type="Gene3D" id="2.60.40.10">
    <property type="entry name" value="Immunoglobulins"/>
    <property type="match status" value="1"/>
</dbReference>
<evidence type="ECO:0000313" key="4">
    <source>
        <dbReference type="Proteomes" id="UP001595583"/>
    </source>
</evidence>
<comment type="caution">
    <text evidence="3">The sequence shown here is derived from an EMBL/GenBank/DDBJ whole genome shotgun (WGS) entry which is preliminary data.</text>
</comment>
<dbReference type="SMART" id="SM00257">
    <property type="entry name" value="LysM"/>
    <property type="match status" value="1"/>
</dbReference>
<dbReference type="EMBL" id="JBHRTK010000023">
    <property type="protein sequence ID" value="MFC3208480.1"/>
    <property type="molecule type" value="Genomic_DNA"/>
</dbReference>
<dbReference type="Proteomes" id="UP001595583">
    <property type="component" value="Unassembled WGS sequence"/>
</dbReference>
<dbReference type="RefSeq" id="WP_378223836.1">
    <property type="nucleotide sequence ID" value="NZ_JBHRTK010000023.1"/>
</dbReference>
<organism evidence="3 4">
    <name type="scientific">Aquamicrobium soli</name>
    <dbReference type="NCBI Taxonomy" id="1811518"/>
    <lineage>
        <taxon>Bacteria</taxon>
        <taxon>Pseudomonadati</taxon>
        <taxon>Pseudomonadota</taxon>
        <taxon>Alphaproteobacteria</taxon>
        <taxon>Hyphomicrobiales</taxon>
        <taxon>Phyllobacteriaceae</taxon>
        <taxon>Aquamicrobium</taxon>
    </lineage>
</organism>
<reference evidence="4" key="1">
    <citation type="journal article" date="2019" name="Int. J. Syst. Evol. Microbiol.">
        <title>The Global Catalogue of Microorganisms (GCM) 10K type strain sequencing project: providing services to taxonomists for standard genome sequencing and annotation.</title>
        <authorList>
            <consortium name="The Broad Institute Genomics Platform"/>
            <consortium name="The Broad Institute Genome Sequencing Center for Infectious Disease"/>
            <person name="Wu L."/>
            <person name="Ma J."/>
        </authorList>
    </citation>
    <scope>NUCLEOTIDE SEQUENCE [LARGE SCALE GENOMIC DNA]</scope>
    <source>
        <strain evidence="4">KCTC 52165</strain>
    </source>
</reference>
<feature type="compositionally biased region" description="Low complexity" evidence="1">
    <location>
        <begin position="40"/>
        <end position="59"/>
    </location>
</feature>
<dbReference type="InterPro" id="IPR013783">
    <property type="entry name" value="Ig-like_fold"/>
</dbReference>
<dbReference type="PROSITE" id="PS51782">
    <property type="entry name" value="LYSM"/>
    <property type="match status" value="1"/>
</dbReference>
<dbReference type="Gene3D" id="3.10.350.10">
    <property type="entry name" value="LysM domain"/>
    <property type="match status" value="1"/>
</dbReference>
<evidence type="ECO:0000313" key="3">
    <source>
        <dbReference type="EMBL" id="MFC3208480.1"/>
    </source>
</evidence>
<dbReference type="InterPro" id="IPR052196">
    <property type="entry name" value="Bact_Kbp"/>
</dbReference>
<feature type="region of interest" description="Disordered" evidence="1">
    <location>
        <begin position="379"/>
        <end position="407"/>
    </location>
</feature>
<gene>
    <name evidence="3" type="ORF">ACFOHJ_19855</name>
</gene>
<feature type="compositionally biased region" description="Low complexity" evidence="1">
    <location>
        <begin position="221"/>
        <end position="269"/>
    </location>
</feature>
<dbReference type="CDD" id="cd00118">
    <property type="entry name" value="LysM"/>
    <property type="match status" value="1"/>
</dbReference>
<evidence type="ECO:0000259" key="2">
    <source>
        <dbReference type="PROSITE" id="PS51782"/>
    </source>
</evidence>
<dbReference type="PANTHER" id="PTHR34700">
    <property type="entry name" value="POTASSIUM BINDING PROTEIN KBP"/>
    <property type="match status" value="1"/>
</dbReference>
<feature type="region of interest" description="Disordered" evidence="1">
    <location>
        <begin position="40"/>
        <end position="102"/>
    </location>
</feature>
<sequence>MAITSLRALLFTAGGVVAVGGVAYLSGAFEKPVTLPATQAEAPAEAASGTAAPETPAAAETKEAKTASGTQERVPAASAGAGQAEPQNGQAENTKPQAAAQTPAAAVVAPTFDVVRVEGNGSAVIAGKAVAGAKVEIVHGSTVLGETTAGADGAFAIVLNDPLKPGDYQIVLRSTAPDGVVATSEQTAVISVPEKADGQVLAMVEEPGKPAELLTVPEPQKNAPAAAGQQAVEQPAAAAGENAAPKPAPEGGQAAPQAAAPATEQPAEANKPAATPEPVTTVAGPKVVVEAVEIDGSKIFVAGLADAGRKVRAYANDMLLGDAVTSPDGHFLVEAQRDLAVGQYSVRVDALDAEGKVVARATVPFEREPGEAIAAVAPQAAKPAPGGTDNSGQPATAAPAGGEQAGVPETAAPKLEHADGAVIIRRGDSLWRISRRVYGHGIRYSTIYLANQKQIADPDKIWPGQVFAVPEKSSEGEAADLKALGDQATTVPAQ</sequence>
<dbReference type="InterPro" id="IPR036779">
    <property type="entry name" value="LysM_dom_sf"/>
</dbReference>
<proteinExistence type="predicted"/>
<accession>A0ABV7KGH0</accession>
<dbReference type="PANTHER" id="PTHR34700:SF4">
    <property type="entry name" value="PHAGE-LIKE ELEMENT PBSX PROTEIN XKDP"/>
    <property type="match status" value="1"/>
</dbReference>
<protein>
    <submittedName>
        <fullName evidence="3">LysM peptidoglycan-binding domain-containing protein</fullName>
    </submittedName>
</protein>